<sequence length="83" mass="9344">MSHQYRPPGGTGVHGDTLGIAWNVPGEHHSNENNKQQHCHAPQNASLVQSNYHIEKLPYMCFCRDHTHSKRNTEEGEKQSASP</sequence>
<evidence type="ECO:0000256" key="1">
    <source>
        <dbReference type="SAM" id="MobiDB-lite"/>
    </source>
</evidence>
<gene>
    <name evidence="2" type="ORF">E2C01_085483</name>
</gene>
<protein>
    <submittedName>
        <fullName evidence="2">Uncharacterized protein</fullName>
    </submittedName>
</protein>
<keyword evidence="3" id="KW-1185">Reference proteome</keyword>
<organism evidence="2 3">
    <name type="scientific">Portunus trituberculatus</name>
    <name type="common">Swimming crab</name>
    <name type="synonym">Neptunus trituberculatus</name>
    <dbReference type="NCBI Taxonomy" id="210409"/>
    <lineage>
        <taxon>Eukaryota</taxon>
        <taxon>Metazoa</taxon>
        <taxon>Ecdysozoa</taxon>
        <taxon>Arthropoda</taxon>
        <taxon>Crustacea</taxon>
        <taxon>Multicrustacea</taxon>
        <taxon>Malacostraca</taxon>
        <taxon>Eumalacostraca</taxon>
        <taxon>Eucarida</taxon>
        <taxon>Decapoda</taxon>
        <taxon>Pleocyemata</taxon>
        <taxon>Brachyura</taxon>
        <taxon>Eubrachyura</taxon>
        <taxon>Portunoidea</taxon>
        <taxon>Portunidae</taxon>
        <taxon>Portuninae</taxon>
        <taxon>Portunus</taxon>
    </lineage>
</organism>
<dbReference type="EMBL" id="VSRR010084549">
    <property type="protein sequence ID" value="MPC90494.1"/>
    <property type="molecule type" value="Genomic_DNA"/>
</dbReference>
<evidence type="ECO:0000313" key="3">
    <source>
        <dbReference type="Proteomes" id="UP000324222"/>
    </source>
</evidence>
<comment type="caution">
    <text evidence="2">The sequence shown here is derived from an EMBL/GenBank/DDBJ whole genome shotgun (WGS) entry which is preliminary data.</text>
</comment>
<feature type="region of interest" description="Disordered" evidence="1">
    <location>
        <begin position="1"/>
        <end position="42"/>
    </location>
</feature>
<name>A0A5B7JDR6_PORTR</name>
<proteinExistence type="predicted"/>
<evidence type="ECO:0000313" key="2">
    <source>
        <dbReference type="EMBL" id="MPC90494.1"/>
    </source>
</evidence>
<dbReference type="AlphaFoldDB" id="A0A5B7JDR6"/>
<accession>A0A5B7JDR6</accession>
<reference evidence="2 3" key="1">
    <citation type="submission" date="2019-05" db="EMBL/GenBank/DDBJ databases">
        <title>Another draft genome of Portunus trituberculatus and its Hox gene families provides insights of decapod evolution.</title>
        <authorList>
            <person name="Jeong J.-H."/>
            <person name="Song I."/>
            <person name="Kim S."/>
            <person name="Choi T."/>
            <person name="Kim D."/>
            <person name="Ryu S."/>
            <person name="Kim W."/>
        </authorList>
    </citation>
    <scope>NUCLEOTIDE SEQUENCE [LARGE SCALE GENOMIC DNA]</scope>
    <source>
        <tissue evidence="2">Muscle</tissue>
    </source>
</reference>
<dbReference type="Proteomes" id="UP000324222">
    <property type="component" value="Unassembled WGS sequence"/>
</dbReference>